<dbReference type="InterPro" id="IPR038050">
    <property type="entry name" value="Neuro_actylchol_rec"/>
</dbReference>
<dbReference type="Gene3D" id="2.70.170.10">
    <property type="entry name" value="Neurotransmitter-gated ion-channel ligand-binding domain"/>
    <property type="match status" value="1"/>
</dbReference>
<dbReference type="FunFam" id="2.70.170.10:FF:000112">
    <property type="entry name" value="Uncharacterized protein"/>
    <property type="match status" value="1"/>
</dbReference>
<dbReference type="InterPro" id="IPR036719">
    <property type="entry name" value="Neuro-gated_channel_TM_sf"/>
</dbReference>
<dbReference type="PANTHER" id="PTHR18945">
    <property type="entry name" value="NEUROTRANSMITTER GATED ION CHANNEL"/>
    <property type="match status" value="1"/>
</dbReference>
<gene>
    <name evidence="7" type="ORF">BRAFLDRAFT_231684</name>
</gene>
<accession>C3ZUX7</accession>
<proteinExistence type="predicted"/>
<dbReference type="Pfam" id="PF02931">
    <property type="entry name" value="Neur_chan_LBD"/>
    <property type="match status" value="1"/>
</dbReference>
<dbReference type="InParanoid" id="C3ZUX7"/>
<evidence type="ECO:0000313" key="7">
    <source>
        <dbReference type="EMBL" id="EEN43658.1"/>
    </source>
</evidence>
<dbReference type="eggNOG" id="KOG3646">
    <property type="taxonomic scope" value="Eukaryota"/>
</dbReference>
<evidence type="ECO:0000256" key="1">
    <source>
        <dbReference type="ARBA" id="ARBA00004141"/>
    </source>
</evidence>
<dbReference type="CDD" id="cd18989">
    <property type="entry name" value="LGIC_ECD_cation"/>
    <property type="match status" value="1"/>
</dbReference>
<evidence type="ECO:0000256" key="4">
    <source>
        <dbReference type="ARBA" id="ARBA00023136"/>
    </source>
</evidence>
<reference evidence="7" key="1">
    <citation type="journal article" date="2008" name="Nature">
        <title>The amphioxus genome and the evolution of the chordate karyotype.</title>
        <authorList>
            <consortium name="US DOE Joint Genome Institute (JGI-PGF)"/>
            <person name="Putnam N.H."/>
            <person name="Butts T."/>
            <person name="Ferrier D.E.K."/>
            <person name="Furlong R.F."/>
            <person name="Hellsten U."/>
            <person name="Kawashima T."/>
            <person name="Robinson-Rechavi M."/>
            <person name="Shoguchi E."/>
            <person name="Terry A."/>
            <person name="Yu J.-K."/>
            <person name="Benito-Gutierrez E.L."/>
            <person name="Dubchak I."/>
            <person name="Garcia-Fernandez J."/>
            <person name="Gibson-Brown J.J."/>
            <person name="Grigoriev I.V."/>
            <person name="Horton A.C."/>
            <person name="de Jong P.J."/>
            <person name="Jurka J."/>
            <person name="Kapitonov V.V."/>
            <person name="Kohara Y."/>
            <person name="Kuroki Y."/>
            <person name="Lindquist E."/>
            <person name="Lucas S."/>
            <person name="Osoegawa K."/>
            <person name="Pennacchio L.A."/>
            <person name="Salamov A.A."/>
            <person name="Satou Y."/>
            <person name="Sauka-Spengler T."/>
            <person name="Schmutz J."/>
            <person name="Shin-I T."/>
            <person name="Toyoda A."/>
            <person name="Bronner-Fraser M."/>
            <person name="Fujiyama A."/>
            <person name="Holland L.Z."/>
            <person name="Holland P.W.H."/>
            <person name="Satoh N."/>
            <person name="Rokhsar D.S."/>
        </authorList>
    </citation>
    <scope>NUCLEOTIDE SEQUENCE [LARGE SCALE GENOMIC DNA]</scope>
    <source>
        <strain evidence="7">S238N-H82</strain>
        <tissue evidence="7">Testes</tissue>
    </source>
</reference>
<dbReference type="SUPFAM" id="SSF90112">
    <property type="entry name" value="Neurotransmitter-gated ion-channel transmembrane pore"/>
    <property type="match status" value="1"/>
</dbReference>
<dbReference type="STRING" id="7739.C3ZUX7"/>
<dbReference type="InterPro" id="IPR006201">
    <property type="entry name" value="Neur_channel"/>
</dbReference>
<dbReference type="GO" id="GO:0005230">
    <property type="term" value="F:extracellular ligand-gated monoatomic ion channel activity"/>
    <property type="evidence" value="ECO:0007669"/>
    <property type="project" value="InterPro"/>
</dbReference>
<feature type="non-terminal residue" evidence="7">
    <location>
        <position position="1"/>
    </location>
</feature>
<keyword evidence="3 5" id="KW-1133">Transmembrane helix</keyword>
<dbReference type="CDD" id="cd19051">
    <property type="entry name" value="LGIC_TM_cation"/>
    <property type="match status" value="1"/>
</dbReference>
<dbReference type="InterPro" id="IPR036734">
    <property type="entry name" value="Neur_chan_lig-bd_sf"/>
</dbReference>
<feature type="transmembrane region" description="Helical" evidence="5">
    <location>
        <begin position="148"/>
        <end position="173"/>
    </location>
</feature>
<feature type="transmembrane region" description="Helical" evidence="5">
    <location>
        <begin position="179"/>
        <end position="200"/>
    </location>
</feature>
<protein>
    <recommendedName>
        <fullName evidence="6">Neurotransmitter-gated ion-channel ligand-binding domain-containing protein</fullName>
    </recommendedName>
</protein>
<dbReference type="GO" id="GO:0004888">
    <property type="term" value="F:transmembrane signaling receptor activity"/>
    <property type="evidence" value="ECO:0007669"/>
    <property type="project" value="InterPro"/>
</dbReference>
<feature type="domain" description="Neurotransmitter-gated ion-channel ligand-binding" evidence="6">
    <location>
        <begin position="1"/>
        <end position="129"/>
    </location>
</feature>
<dbReference type="AlphaFoldDB" id="C3ZUX7"/>
<comment type="subcellular location">
    <subcellularLocation>
        <location evidence="1">Membrane</location>
        <topology evidence="1">Multi-pass membrane protein</topology>
    </subcellularLocation>
</comment>
<dbReference type="GO" id="GO:0016020">
    <property type="term" value="C:membrane"/>
    <property type="evidence" value="ECO:0007669"/>
    <property type="project" value="UniProtKB-SubCell"/>
</dbReference>
<name>C3ZUX7_BRAFL</name>
<keyword evidence="4 5" id="KW-0472">Membrane</keyword>
<dbReference type="InterPro" id="IPR006202">
    <property type="entry name" value="Neur_chan_lig-bd"/>
</dbReference>
<evidence type="ECO:0000256" key="5">
    <source>
        <dbReference type="SAM" id="Phobius"/>
    </source>
</evidence>
<sequence>QQDWEDPRLAWIEQEYNDIKSLFLPVTRIWKPTLLLRKNADTNYKSLPASKVLVTSEGHVNWTVEALTTTTCTLDPYLFPVDTMKCPICFESSISAGEQLQCPSAERPGYNGCKTQTKITAGQWTVVAYLQVEAGKGCMMLDFTRDPIYHIATTISPCIILAALMVITFATPIEKSDRIGFGITILLAMVVSLVVITDFLP</sequence>
<keyword evidence="2 5" id="KW-0812">Transmembrane</keyword>
<dbReference type="EMBL" id="GG666686">
    <property type="protein sequence ID" value="EEN43658.1"/>
    <property type="molecule type" value="Genomic_DNA"/>
</dbReference>
<evidence type="ECO:0000259" key="6">
    <source>
        <dbReference type="Pfam" id="PF02931"/>
    </source>
</evidence>
<evidence type="ECO:0000256" key="2">
    <source>
        <dbReference type="ARBA" id="ARBA00022692"/>
    </source>
</evidence>
<dbReference type="Gene3D" id="1.20.58.390">
    <property type="entry name" value="Neurotransmitter-gated ion-channel transmembrane domain"/>
    <property type="match status" value="1"/>
</dbReference>
<organism>
    <name type="scientific">Branchiostoma floridae</name>
    <name type="common">Florida lancelet</name>
    <name type="synonym">Amphioxus</name>
    <dbReference type="NCBI Taxonomy" id="7739"/>
    <lineage>
        <taxon>Eukaryota</taxon>
        <taxon>Metazoa</taxon>
        <taxon>Chordata</taxon>
        <taxon>Cephalochordata</taxon>
        <taxon>Leptocardii</taxon>
        <taxon>Amphioxiformes</taxon>
        <taxon>Branchiostomatidae</taxon>
        <taxon>Branchiostoma</taxon>
    </lineage>
</organism>
<dbReference type="SUPFAM" id="SSF63712">
    <property type="entry name" value="Nicotinic receptor ligand binding domain-like"/>
    <property type="match status" value="1"/>
</dbReference>
<evidence type="ECO:0000256" key="3">
    <source>
        <dbReference type="ARBA" id="ARBA00022989"/>
    </source>
</evidence>
<feature type="non-terminal residue" evidence="7">
    <location>
        <position position="201"/>
    </location>
</feature>